<organism evidence="1">
    <name type="scientific">Arundo donax</name>
    <name type="common">Giant reed</name>
    <name type="synonym">Donax arundinaceus</name>
    <dbReference type="NCBI Taxonomy" id="35708"/>
    <lineage>
        <taxon>Eukaryota</taxon>
        <taxon>Viridiplantae</taxon>
        <taxon>Streptophyta</taxon>
        <taxon>Embryophyta</taxon>
        <taxon>Tracheophyta</taxon>
        <taxon>Spermatophyta</taxon>
        <taxon>Magnoliopsida</taxon>
        <taxon>Liliopsida</taxon>
        <taxon>Poales</taxon>
        <taxon>Poaceae</taxon>
        <taxon>PACMAD clade</taxon>
        <taxon>Arundinoideae</taxon>
        <taxon>Arundineae</taxon>
        <taxon>Arundo</taxon>
    </lineage>
</organism>
<sequence>MKQGDMVPTILWLRTLDLTSRCLHLPKCSACWKSTLTSHQCLLRVEYDTKVLINLYSNMKSAPNTLNNVDDGDSVSSIRSPGAARKMMVTTEVHCL</sequence>
<name>A0A0A9AKE6_ARUDO</name>
<evidence type="ECO:0000313" key="1">
    <source>
        <dbReference type="EMBL" id="JAD50358.1"/>
    </source>
</evidence>
<accession>A0A0A9AKE6</accession>
<dbReference type="AlphaFoldDB" id="A0A0A9AKE6"/>
<protein>
    <submittedName>
        <fullName evidence="1">Uncharacterized protein</fullName>
    </submittedName>
</protein>
<dbReference type="EMBL" id="GBRH01247537">
    <property type="protein sequence ID" value="JAD50358.1"/>
    <property type="molecule type" value="Transcribed_RNA"/>
</dbReference>
<proteinExistence type="predicted"/>
<reference evidence="1" key="2">
    <citation type="journal article" date="2015" name="Data Brief">
        <title>Shoot transcriptome of the giant reed, Arundo donax.</title>
        <authorList>
            <person name="Barrero R.A."/>
            <person name="Guerrero F.D."/>
            <person name="Moolhuijzen P."/>
            <person name="Goolsby J.A."/>
            <person name="Tidwell J."/>
            <person name="Bellgard S.E."/>
            <person name="Bellgard M.I."/>
        </authorList>
    </citation>
    <scope>NUCLEOTIDE SEQUENCE</scope>
    <source>
        <tissue evidence="1">Shoot tissue taken approximately 20 cm above the soil surface</tissue>
    </source>
</reference>
<reference evidence="1" key="1">
    <citation type="submission" date="2014-09" db="EMBL/GenBank/DDBJ databases">
        <authorList>
            <person name="Magalhaes I.L.F."/>
            <person name="Oliveira U."/>
            <person name="Santos F.R."/>
            <person name="Vidigal T.H.D.A."/>
            <person name="Brescovit A.D."/>
            <person name="Santos A.J."/>
        </authorList>
    </citation>
    <scope>NUCLEOTIDE SEQUENCE</scope>
    <source>
        <tissue evidence="1">Shoot tissue taken approximately 20 cm above the soil surface</tissue>
    </source>
</reference>